<dbReference type="OMA" id="VWIRISE"/>
<dbReference type="eggNOG" id="ENOG502THCN">
    <property type="taxonomic scope" value="Eukaryota"/>
</dbReference>
<name>E3LW29_CAERE</name>
<dbReference type="InterPro" id="IPR011990">
    <property type="entry name" value="TPR-like_helical_dom_sf"/>
</dbReference>
<sequence>MESKEDKKSSATSHSHLTRPEFELIVEGDNGGAAYDSEDNLQTAADCIRMMEGVRDEADLTEIMEKFRRKTEKGEMTGLSSTATTVSSSMASQWINHMKRSFKRHAIALSEEQQGVLKKMVNEELYPQHGSTDLAIRDILMLYSRGLEAHHDGCYREMFHRIRPCIPYFNTNVLVWIRVSEALIYEFYEEVWEFKDSYKRLFAGCDRRYVASLRRRCNELKARHPDMNLRFAETATLMTFALAKHSSREPVHYAAATLHGFLLLKLKKYTEAIETVNFILMKYDKTGECVDSLTLLLTYKAEGMIGIGRYNRAIEYCLRVVATTTTVRAKHRALMLITMAYMRKNNFKKAHEYVILLLSDGQLDENMLENVALLGLNLAHLMGNMELFKRFEKMLQRIVY</sequence>
<dbReference type="HOGENOM" id="CLU_064369_0_0_1"/>
<keyword evidence="3" id="KW-1185">Reference proteome</keyword>
<dbReference type="AlphaFoldDB" id="E3LW29"/>
<dbReference type="InParanoid" id="E3LW29"/>
<evidence type="ECO:0000313" key="3">
    <source>
        <dbReference type="Proteomes" id="UP000008281"/>
    </source>
</evidence>
<dbReference type="Gene3D" id="1.25.40.10">
    <property type="entry name" value="Tetratricopeptide repeat domain"/>
    <property type="match status" value="1"/>
</dbReference>
<proteinExistence type="predicted"/>
<accession>E3LW29</accession>
<dbReference type="SUPFAM" id="SSF48452">
    <property type="entry name" value="TPR-like"/>
    <property type="match status" value="1"/>
</dbReference>
<dbReference type="Proteomes" id="UP000008281">
    <property type="component" value="Unassembled WGS sequence"/>
</dbReference>
<gene>
    <name evidence="2" type="ORF">CRE_29620</name>
</gene>
<evidence type="ECO:0000313" key="2">
    <source>
        <dbReference type="EMBL" id="EFP12541.1"/>
    </source>
</evidence>
<organism evidence="3">
    <name type="scientific">Caenorhabditis remanei</name>
    <name type="common">Caenorhabditis vulgaris</name>
    <dbReference type="NCBI Taxonomy" id="31234"/>
    <lineage>
        <taxon>Eukaryota</taxon>
        <taxon>Metazoa</taxon>
        <taxon>Ecdysozoa</taxon>
        <taxon>Nematoda</taxon>
        <taxon>Chromadorea</taxon>
        <taxon>Rhabditida</taxon>
        <taxon>Rhabditina</taxon>
        <taxon>Rhabditomorpha</taxon>
        <taxon>Rhabditoidea</taxon>
        <taxon>Rhabditidae</taxon>
        <taxon>Peloderinae</taxon>
        <taxon>Caenorhabditis</taxon>
    </lineage>
</organism>
<reference evidence="2" key="1">
    <citation type="submission" date="2007-07" db="EMBL/GenBank/DDBJ databases">
        <title>PCAP assembly of the Caenorhabditis remanei genome.</title>
        <authorList>
            <consortium name="The Caenorhabditis remanei Sequencing Consortium"/>
            <person name="Wilson R.K."/>
        </authorList>
    </citation>
    <scope>NUCLEOTIDE SEQUENCE [LARGE SCALE GENOMIC DNA]</scope>
    <source>
        <strain evidence="2">PB4641</strain>
    </source>
</reference>
<feature type="region of interest" description="Disordered" evidence="1">
    <location>
        <begin position="1"/>
        <end position="22"/>
    </location>
</feature>
<protein>
    <submittedName>
        <fullName evidence="2">Uncharacterized protein</fullName>
    </submittedName>
</protein>
<dbReference type="FunCoup" id="E3LW29">
    <property type="interactions" value="1110"/>
</dbReference>
<dbReference type="OrthoDB" id="5788125at2759"/>
<dbReference type="STRING" id="31234.E3LW29"/>
<dbReference type="EMBL" id="DS268416">
    <property type="protein sequence ID" value="EFP12541.1"/>
    <property type="molecule type" value="Genomic_DNA"/>
</dbReference>
<evidence type="ECO:0000256" key="1">
    <source>
        <dbReference type="SAM" id="MobiDB-lite"/>
    </source>
</evidence>